<dbReference type="Proteomes" id="UP001362999">
    <property type="component" value="Unassembled WGS sequence"/>
</dbReference>
<organism evidence="2 3">
    <name type="scientific">Favolaschia claudopus</name>
    <dbReference type="NCBI Taxonomy" id="2862362"/>
    <lineage>
        <taxon>Eukaryota</taxon>
        <taxon>Fungi</taxon>
        <taxon>Dikarya</taxon>
        <taxon>Basidiomycota</taxon>
        <taxon>Agaricomycotina</taxon>
        <taxon>Agaricomycetes</taxon>
        <taxon>Agaricomycetidae</taxon>
        <taxon>Agaricales</taxon>
        <taxon>Marasmiineae</taxon>
        <taxon>Mycenaceae</taxon>
        <taxon>Favolaschia</taxon>
    </lineage>
</organism>
<dbReference type="AlphaFoldDB" id="A0AAW0CLX3"/>
<accession>A0AAW0CLX3</accession>
<gene>
    <name evidence="2" type="ORF">R3P38DRAFT_3310351</name>
</gene>
<evidence type="ECO:0000313" key="2">
    <source>
        <dbReference type="EMBL" id="KAK7040636.1"/>
    </source>
</evidence>
<evidence type="ECO:0000256" key="1">
    <source>
        <dbReference type="SAM" id="MobiDB-lite"/>
    </source>
</evidence>
<keyword evidence="3" id="KW-1185">Reference proteome</keyword>
<evidence type="ECO:0000313" key="3">
    <source>
        <dbReference type="Proteomes" id="UP001362999"/>
    </source>
</evidence>
<name>A0AAW0CLX3_9AGAR</name>
<protein>
    <recommendedName>
        <fullName evidence="4">C2H2-type domain-containing protein</fullName>
    </recommendedName>
</protein>
<sequence>MLRGRPPLNPDVKKQNRLQSQQKYRELNSEKLRNAARIRMQRSECSTSYSSWSSKYLQCVRSEEYEATRAARNEQQRAQKVEAAAIRKKWVGISQAAPKQAVGLHGKSNPPSTLATPPHDVCGRHIKSPTAISLPPPPPTCMRCGLWGCFGCACMCPESSVWFEHRGGHFFPDCKWCGGDECPGCSCVCVMSRVRTEHGGHLDVKS</sequence>
<dbReference type="EMBL" id="JAWWNJ010000015">
    <property type="protein sequence ID" value="KAK7040636.1"/>
    <property type="molecule type" value="Genomic_DNA"/>
</dbReference>
<proteinExistence type="predicted"/>
<feature type="region of interest" description="Disordered" evidence="1">
    <location>
        <begin position="1"/>
        <end position="30"/>
    </location>
</feature>
<comment type="caution">
    <text evidence="2">The sequence shown here is derived from an EMBL/GenBank/DDBJ whole genome shotgun (WGS) entry which is preliminary data.</text>
</comment>
<reference evidence="2 3" key="1">
    <citation type="journal article" date="2024" name="J Genomics">
        <title>Draft genome sequencing and assembly of Favolaschia claudopus CIRM-BRFM 2984 isolated from oak limbs.</title>
        <authorList>
            <person name="Navarro D."/>
            <person name="Drula E."/>
            <person name="Chaduli D."/>
            <person name="Cazenave R."/>
            <person name="Ahrendt S."/>
            <person name="Wang J."/>
            <person name="Lipzen A."/>
            <person name="Daum C."/>
            <person name="Barry K."/>
            <person name="Grigoriev I.V."/>
            <person name="Favel A."/>
            <person name="Rosso M.N."/>
            <person name="Martin F."/>
        </authorList>
    </citation>
    <scope>NUCLEOTIDE SEQUENCE [LARGE SCALE GENOMIC DNA]</scope>
    <source>
        <strain evidence="2 3">CIRM-BRFM 2984</strain>
    </source>
</reference>
<evidence type="ECO:0008006" key="4">
    <source>
        <dbReference type="Google" id="ProtNLM"/>
    </source>
</evidence>